<sequence>MNVNEFYRNYLDIPTPYVHQVKTWEIIEKGRHLLLLKAPTGSGKTEAAIAPFLAQFVEDRF</sequence>
<dbReference type="Gene3D" id="3.40.50.300">
    <property type="entry name" value="P-loop containing nucleotide triphosphate hydrolases"/>
    <property type="match status" value="1"/>
</dbReference>
<comment type="caution">
    <text evidence="2">The sequence shown here is derived from an EMBL/GenBank/DDBJ whole genome shotgun (WGS) entry which is preliminary data.</text>
</comment>
<accession>A0A497E4P8</accession>
<evidence type="ECO:0000313" key="2">
    <source>
        <dbReference type="EMBL" id="RLE07542.1"/>
    </source>
</evidence>
<feature type="domain" description="DEAD/DEAH-box helicase" evidence="1">
    <location>
        <begin position="19"/>
        <end position="56"/>
    </location>
</feature>
<proteinExistence type="predicted"/>
<reference evidence="2 3" key="1">
    <citation type="submission" date="2018-06" db="EMBL/GenBank/DDBJ databases">
        <title>Extensive metabolic versatility and redundancy in microbially diverse, dynamic hydrothermal sediments.</title>
        <authorList>
            <person name="Dombrowski N."/>
            <person name="Teske A."/>
            <person name="Baker B.J."/>
        </authorList>
    </citation>
    <scope>NUCLEOTIDE SEQUENCE [LARGE SCALE GENOMIC DNA]</scope>
    <source>
        <strain evidence="2">B47_G16</strain>
    </source>
</reference>
<dbReference type="Pfam" id="PF00270">
    <property type="entry name" value="DEAD"/>
    <property type="match status" value="1"/>
</dbReference>
<name>A0A497E4P8_UNCAE</name>
<dbReference type="EMBL" id="QMPZ01000160">
    <property type="protein sequence ID" value="RLE07542.1"/>
    <property type="molecule type" value="Genomic_DNA"/>
</dbReference>
<dbReference type="GO" id="GO:0003676">
    <property type="term" value="F:nucleic acid binding"/>
    <property type="evidence" value="ECO:0007669"/>
    <property type="project" value="InterPro"/>
</dbReference>
<organism evidence="2 3">
    <name type="scientific">Aerophobetes bacterium</name>
    <dbReference type="NCBI Taxonomy" id="2030807"/>
    <lineage>
        <taxon>Bacteria</taxon>
        <taxon>Candidatus Aerophobota</taxon>
    </lineage>
</organism>
<dbReference type="AlphaFoldDB" id="A0A497E4P8"/>
<dbReference type="SUPFAM" id="SSF52540">
    <property type="entry name" value="P-loop containing nucleoside triphosphate hydrolases"/>
    <property type="match status" value="1"/>
</dbReference>
<dbReference type="InterPro" id="IPR027417">
    <property type="entry name" value="P-loop_NTPase"/>
</dbReference>
<protein>
    <recommendedName>
        <fullName evidence="1">DEAD/DEAH-box helicase domain-containing protein</fullName>
    </recommendedName>
</protein>
<gene>
    <name evidence="2" type="ORF">DRJ00_07950</name>
</gene>
<dbReference type="InterPro" id="IPR011545">
    <property type="entry name" value="DEAD/DEAH_box_helicase_dom"/>
</dbReference>
<evidence type="ECO:0000259" key="1">
    <source>
        <dbReference type="Pfam" id="PF00270"/>
    </source>
</evidence>
<dbReference type="GO" id="GO:0005524">
    <property type="term" value="F:ATP binding"/>
    <property type="evidence" value="ECO:0007669"/>
    <property type="project" value="InterPro"/>
</dbReference>
<dbReference type="Proteomes" id="UP000279422">
    <property type="component" value="Unassembled WGS sequence"/>
</dbReference>
<evidence type="ECO:0000313" key="3">
    <source>
        <dbReference type="Proteomes" id="UP000279422"/>
    </source>
</evidence>